<dbReference type="Proteomes" id="UP000176583">
    <property type="component" value="Unassembled WGS sequence"/>
</dbReference>
<dbReference type="PANTHER" id="PTHR41291">
    <property type="entry name" value="DNA ALKYLATION REPAIR PROTEIN"/>
    <property type="match status" value="1"/>
</dbReference>
<dbReference type="SUPFAM" id="SSF48371">
    <property type="entry name" value="ARM repeat"/>
    <property type="match status" value="1"/>
</dbReference>
<dbReference type="InterPro" id="IPR016024">
    <property type="entry name" value="ARM-type_fold"/>
</dbReference>
<dbReference type="InterPro" id="IPR014825">
    <property type="entry name" value="DNA_alkylation"/>
</dbReference>
<dbReference type="CDD" id="cd06561">
    <property type="entry name" value="AlkD_like"/>
    <property type="match status" value="1"/>
</dbReference>
<dbReference type="PANTHER" id="PTHR41291:SF1">
    <property type="entry name" value="DNA ALKYLATION REPAIR PROTEIN"/>
    <property type="match status" value="1"/>
</dbReference>
<sequence length="227" mass="26089">MAGYVQVIQKLRSLKNPKNIEGMARFGINSKNTLGISIYDLRKIAKEIGKDHQLALKLWDSGIHEARILAGFVDEPEKVTEAQLEKWVKDFDSWDTVDQVSELIAHTPFAVKKIPEWSRREEEFVRRTAFSLIAELAWWNKALTDRYFEQLFPLIKSASVDERNYVRKSVNWALRNIGKRNKALNRRAIAVAKEIRKIDSKSARSIAADALRELTSPVVQARLTKKS</sequence>
<evidence type="ECO:0000313" key="2">
    <source>
        <dbReference type="Proteomes" id="UP000176583"/>
    </source>
</evidence>
<dbReference type="Gene3D" id="1.25.10.90">
    <property type="match status" value="1"/>
</dbReference>
<accession>A0A1F4UIW6</accession>
<name>A0A1F4UIW6_UNCKA</name>
<comment type="caution">
    <text evidence="1">The sequence shown here is derived from an EMBL/GenBank/DDBJ whole genome shotgun (WGS) entry which is preliminary data.</text>
</comment>
<reference evidence="1 2" key="1">
    <citation type="journal article" date="2016" name="Nat. Commun.">
        <title>Thousands of microbial genomes shed light on interconnected biogeochemical processes in an aquifer system.</title>
        <authorList>
            <person name="Anantharaman K."/>
            <person name="Brown C.T."/>
            <person name="Hug L.A."/>
            <person name="Sharon I."/>
            <person name="Castelle C.J."/>
            <person name="Probst A.J."/>
            <person name="Thomas B.C."/>
            <person name="Singh A."/>
            <person name="Wilkins M.J."/>
            <person name="Karaoz U."/>
            <person name="Brodie E.L."/>
            <person name="Williams K.H."/>
            <person name="Hubbard S.S."/>
            <person name="Banfield J.F."/>
        </authorList>
    </citation>
    <scope>NUCLEOTIDE SEQUENCE [LARGE SCALE GENOMIC DNA]</scope>
</reference>
<proteinExistence type="predicted"/>
<dbReference type="STRING" id="1802613.A2V54_03860"/>
<gene>
    <name evidence="1" type="ORF">A2V54_03860</name>
</gene>
<organism evidence="1 2">
    <name type="scientific">candidate division WWE3 bacterium RBG_19FT_COMBO_53_11</name>
    <dbReference type="NCBI Taxonomy" id="1802613"/>
    <lineage>
        <taxon>Bacteria</taxon>
        <taxon>Katanobacteria</taxon>
    </lineage>
</organism>
<evidence type="ECO:0000313" key="1">
    <source>
        <dbReference type="EMBL" id="OGC44866.1"/>
    </source>
</evidence>
<dbReference type="EMBL" id="MEUW01000006">
    <property type="protein sequence ID" value="OGC44866.1"/>
    <property type="molecule type" value="Genomic_DNA"/>
</dbReference>
<protein>
    <submittedName>
        <fullName evidence="1">DNA alkylation repair protein</fullName>
    </submittedName>
</protein>
<dbReference type="Pfam" id="PF08713">
    <property type="entry name" value="DNA_alkylation"/>
    <property type="match status" value="1"/>
</dbReference>
<dbReference type="AlphaFoldDB" id="A0A1F4UIW6"/>